<feature type="region of interest" description="Disordered" evidence="1">
    <location>
        <begin position="68"/>
        <end position="96"/>
    </location>
</feature>
<feature type="non-terminal residue" evidence="2">
    <location>
        <position position="172"/>
    </location>
</feature>
<keyword evidence="3" id="KW-1185">Reference proteome</keyword>
<protein>
    <submittedName>
        <fullName evidence="2">Uncharacterized protein</fullName>
    </submittedName>
</protein>
<evidence type="ECO:0000313" key="2">
    <source>
        <dbReference type="EMBL" id="RXW11489.1"/>
    </source>
</evidence>
<proteinExistence type="predicted"/>
<gene>
    <name evidence="2" type="ORF">EST38_g14366</name>
</gene>
<comment type="caution">
    <text evidence="2">The sequence shown here is derived from an EMBL/GenBank/DDBJ whole genome shotgun (WGS) entry which is preliminary data.</text>
</comment>
<evidence type="ECO:0000313" key="3">
    <source>
        <dbReference type="Proteomes" id="UP000290288"/>
    </source>
</evidence>
<dbReference type="OrthoDB" id="2369050at2759"/>
<dbReference type="EMBL" id="SDEE01001856">
    <property type="protein sequence ID" value="RXW11489.1"/>
    <property type="molecule type" value="Genomic_DNA"/>
</dbReference>
<accession>A0A4Q2CYG8</accession>
<reference evidence="2 3" key="1">
    <citation type="submission" date="2019-01" db="EMBL/GenBank/DDBJ databases">
        <title>Draft genome sequence of Psathyrella aberdarensis IHI B618.</title>
        <authorList>
            <person name="Buettner E."/>
            <person name="Kellner H."/>
        </authorList>
    </citation>
    <scope>NUCLEOTIDE SEQUENCE [LARGE SCALE GENOMIC DNA]</scope>
    <source>
        <strain evidence="2 3">IHI B618</strain>
    </source>
</reference>
<dbReference type="Proteomes" id="UP000290288">
    <property type="component" value="Unassembled WGS sequence"/>
</dbReference>
<feature type="compositionally biased region" description="Polar residues" evidence="1">
    <location>
        <begin position="70"/>
        <end position="80"/>
    </location>
</feature>
<organism evidence="2 3">
    <name type="scientific">Candolleomyces aberdarensis</name>
    <dbReference type="NCBI Taxonomy" id="2316362"/>
    <lineage>
        <taxon>Eukaryota</taxon>
        <taxon>Fungi</taxon>
        <taxon>Dikarya</taxon>
        <taxon>Basidiomycota</taxon>
        <taxon>Agaricomycotina</taxon>
        <taxon>Agaricomycetes</taxon>
        <taxon>Agaricomycetidae</taxon>
        <taxon>Agaricales</taxon>
        <taxon>Agaricineae</taxon>
        <taxon>Psathyrellaceae</taxon>
        <taxon>Candolleomyces</taxon>
    </lineage>
</organism>
<name>A0A4Q2CYG8_9AGAR</name>
<dbReference type="AlphaFoldDB" id="A0A4Q2CYG8"/>
<sequence>MEQLKSNMSEHLRLKLRPITIPKKIHIGSKEVDIPLLQWTKFIARYDNDLRFELKRAREIADNIHRNAKRQNIGSSSNTAGDRLPRPAGSTPKAGHLPLLTKNEIKLLNEHQGSKALEAKKKQNAKASSSTVCTAVVTTLPDYDDKLPVTAAAVNTVTPKRNLWQMADAAHG</sequence>
<evidence type="ECO:0000256" key="1">
    <source>
        <dbReference type="SAM" id="MobiDB-lite"/>
    </source>
</evidence>